<dbReference type="GO" id="GO:0003677">
    <property type="term" value="F:DNA binding"/>
    <property type="evidence" value="ECO:0007669"/>
    <property type="project" value="UniProtKB-KW"/>
</dbReference>
<evidence type="ECO:0000256" key="1">
    <source>
        <dbReference type="ARBA" id="ARBA00023125"/>
    </source>
</evidence>
<proteinExistence type="predicted"/>
<sequence length="366" mass="42729">MEVMENFPELEKFKEYLNKKKISPATRSNYIETLKSFYRFTKGEVTQESVKRWIDFVRSNYKITAWRQYFVPLRAILQRFYPDVYAHLIEELKVPYKKTEQEIITYLDFWKIFKEAEKIAQRGNDKYVIVVGLAALCGLKSGDIVAIKGTHIKNGKVSLENYPLPFEIPQILRKYLKKYEGKDEYIVATEDGSPIKPSYLAIMLRTIQKRLDINLKKPLSVEMLRNIGISRYLLSQPSIPMVMNQFSYSSIKSVEDIARYLEESGDIRAILSVKVVSSISDVVNFFDKLALPVRKLEDFVVVSRTIYVDKKSSLSKVDIVVVVRELNDWYAYLRTIDLSPKWSKDNDNMFVITIDSLKIGFVEYDY</sequence>
<dbReference type="InterPro" id="IPR010998">
    <property type="entry name" value="Integrase_recombinase_N"/>
</dbReference>
<keyword evidence="2" id="KW-0233">DNA recombination</keyword>
<comment type="caution">
    <text evidence="3">The sequence shown here is derived from an EMBL/GenBank/DDBJ whole genome shotgun (WGS) entry which is preliminary data.</text>
</comment>
<reference evidence="3" key="1">
    <citation type="journal article" date="2020" name="mSystems">
        <title>Genome- and Community-Level Interaction Insights into Carbon Utilization and Element Cycling Functions of Hydrothermarchaeota in Hydrothermal Sediment.</title>
        <authorList>
            <person name="Zhou Z."/>
            <person name="Liu Y."/>
            <person name="Xu W."/>
            <person name="Pan J."/>
            <person name="Luo Z.H."/>
            <person name="Li M."/>
        </authorList>
    </citation>
    <scope>NUCLEOTIDE SEQUENCE [LARGE SCALE GENOMIC DNA]</scope>
    <source>
        <strain evidence="3">SpSt-1088</strain>
    </source>
</reference>
<keyword evidence="1" id="KW-0238">DNA-binding</keyword>
<dbReference type="InterPro" id="IPR011010">
    <property type="entry name" value="DNA_brk_join_enz"/>
</dbReference>
<dbReference type="EMBL" id="DRXW01000045">
    <property type="protein sequence ID" value="HHR33442.1"/>
    <property type="molecule type" value="Genomic_DNA"/>
</dbReference>
<dbReference type="GO" id="GO:0006310">
    <property type="term" value="P:DNA recombination"/>
    <property type="evidence" value="ECO:0007669"/>
    <property type="project" value="UniProtKB-KW"/>
</dbReference>
<dbReference type="GO" id="GO:0015074">
    <property type="term" value="P:DNA integration"/>
    <property type="evidence" value="ECO:0007669"/>
    <property type="project" value="InterPro"/>
</dbReference>
<dbReference type="SUPFAM" id="SSF56349">
    <property type="entry name" value="DNA breaking-rejoining enzymes"/>
    <property type="match status" value="1"/>
</dbReference>
<gene>
    <name evidence="3" type="ORF">ENM46_00670</name>
</gene>
<organism evidence="3">
    <name type="scientific">Fervidobacterium nodosum</name>
    <dbReference type="NCBI Taxonomy" id="2424"/>
    <lineage>
        <taxon>Bacteria</taxon>
        <taxon>Thermotogati</taxon>
        <taxon>Thermotogota</taxon>
        <taxon>Thermotogae</taxon>
        <taxon>Thermotogales</taxon>
        <taxon>Fervidobacteriaceae</taxon>
        <taxon>Fervidobacterium</taxon>
    </lineage>
</organism>
<dbReference type="AlphaFoldDB" id="A0A7C5U4I5"/>
<dbReference type="Gene3D" id="1.10.150.130">
    <property type="match status" value="1"/>
</dbReference>
<evidence type="ECO:0000256" key="2">
    <source>
        <dbReference type="ARBA" id="ARBA00023172"/>
    </source>
</evidence>
<evidence type="ECO:0000313" key="3">
    <source>
        <dbReference type="EMBL" id="HHR33442.1"/>
    </source>
</evidence>
<dbReference type="Gene3D" id="1.10.443.10">
    <property type="entry name" value="Intergrase catalytic core"/>
    <property type="match status" value="1"/>
</dbReference>
<accession>A0A7C5U4I5</accession>
<protein>
    <submittedName>
        <fullName evidence="3">Site-specific integrase</fullName>
    </submittedName>
</protein>
<dbReference type="InterPro" id="IPR013762">
    <property type="entry name" value="Integrase-like_cat_sf"/>
</dbReference>
<name>A0A7C5U4I5_9BACT</name>